<organism evidence="3 4">
    <name type="scientific">Melipona quadrifasciata</name>
    <dbReference type="NCBI Taxonomy" id="166423"/>
    <lineage>
        <taxon>Eukaryota</taxon>
        <taxon>Metazoa</taxon>
        <taxon>Ecdysozoa</taxon>
        <taxon>Arthropoda</taxon>
        <taxon>Hexapoda</taxon>
        <taxon>Insecta</taxon>
        <taxon>Pterygota</taxon>
        <taxon>Neoptera</taxon>
        <taxon>Endopterygota</taxon>
        <taxon>Hymenoptera</taxon>
        <taxon>Apocrita</taxon>
        <taxon>Aculeata</taxon>
        <taxon>Apoidea</taxon>
        <taxon>Anthophila</taxon>
        <taxon>Apidae</taxon>
        <taxon>Melipona</taxon>
    </lineage>
</organism>
<sequence length="256" mass="29783">GIVLELSRPVTPQCNRIAERTNRTIIETTRTMLSDADLNLKFWGEAANTGVYIRNIVKCRVHEKTPYEICFNKVPNIQHMRRFGCAAYVLNKGKVEIKFESITVKRIFIGYNGNKTYRVYIPERESTKCDCHVKFDEERNGRDLLRHEESKNDDDDENDNLITVGLVMENKEDESEDIEVFDREENNVNFREEGTVWGGEMNNDYNGDEMDVNNQGMNISSEEPDTSRKRGRKTGTTTGEIRVRKYLRVQEKKKLV</sequence>
<dbReference type="InterPro" id="IPR057670">
    <property type="entry name" value="SH3_retrovirus"/>
</dbReference>
<feature type="region of interest" description="Disordered" evidence="1">
    <location>
        <begin position="214"/>
        <end position="240"/>
    </location>
</feature>
<dbReference type="InterPro" id="IPR012337">
    <property type="entry name" value="RNaseH-like_sf"/>
</dbReference>
<dbReference type="PANTHER" id="PTHR42648">
    <property type="entry name" value="TRANSPOSASE, PUTATIVE-RELATED"/>
    <property type="match status" value="1"/>
</dbReference>
<dbReference type="PROSITE" id="PS50994">
    <property type="entry name" value="INTEGRASE"/>
    <property type="match status" value="1"/>
</dbReference>
<dbReference type="GO" id="GO:0015074">
    <property type="term" value="P:DNA integration"/>
    <property type="evidence" value="ECO:0007669"/>
    <property type="project" value="InterPro"/>
</dbReference>
<protein>
    <submittedName>
        <fullName evidence="3">Copia protein</fullName>
    </submittedName>
</protein>
<dbReference type="PANTHER" id="PTHR42648:SF19">
    <property type="entry name" value="RNA-DIRECTED DNA POLYMERASE"/>
    <property type="match status" value="1"/>
</dbReference>
<evidence type="ECO:0000313" key="4">
    <source>
        <dbReference type="Proteomes" id="UP000053105"/>
    </source>
</evidence>
<dbReference type="AlphaFoldDB" id="A0A0M8ZMR3"/>
<dbReference type="STRING" id="166423.A0A0M8ZMR3"/>
<evidence type="ECO:0000256" key="1">
    <source>
        <dbReference type="SAM" id="MobiDB-lite"/>
    </source>
</evidence>
<dbReference type="InterPro" id="IPR001584">
    <property type="entry name" value="Integrase_cat-core"/>
</dbReference>
<dbReference type="Proteomes" id="UP000053105">
    <property type="component" value="Unassembled WGS sequence"/>
</dbReference>
<accession>A0A0M8ZMR3</accession>
<dbReference type="OrthoDB" id="8058138at2759"/>
<reference evidence="3 4" key="1">
    <citation type="submission" date="2015-07" db="EMBL/GenBank/DDBJ databases">
        <title>The genome of Melipona quadrifasciata.</title>
        <authorList>
            <person name="Pan H."/>
            <person name="Kapheim K."/>
        </authorList>
    </citation>
    <scope>NUCLEOTIDE SEQUENCE [LARGE SCALE GENOMIC DNA]</scope>
    <source>
        <strain evidence="3">0111107301</strain>
        <tissue evidence="3">Whole body</tissue>
    </source>
</reference>
<name>A0A0M8ZMR3_9HYME</name>
<dbReference type="EMBL" id="KQ436090">
    <property type="protein sequence ID" value="KOX67450.1"/>
    <property type="molecule type" value="Genomic_DNA"/>
</dbReference>
<feature type="non-terminal residue" evidence="3">
    <location>
        <position position="1"/>
    </location>
</feature>
<evidence type="ECO:0000313" key="3">
    <source>
        <dbReference type="EMBL" id="KOX67450.1"/>
    </source>
</evidence>
<gene>
    <name evidence="3" type="ORF">WN51_10205</name>
</gene>
<dbReference type="InterPro" id="IPR036397">
    <property type="entry name" value="RNaseH_sf"/>
</dbReference>
<feature type="domain" description="Integrase catalytic" evidence="2">
    <location>
        <begin position="1"/>
        <end position="74"/>
    </location>
</feature>
<evidence type="ECO:0000259" key="2">
    <source>
        <dbReference type="PROSITE" id="PS50994"/>
    </source>
</evidence>
<dbReference type="SUPFAM" id="SSF53098">
    <property type="entry name" value="Ribonuclease H-like"/>
    <property type="match status" value="1"/>
</dbReference>
<dbReference type="GO" id="GO:0003676">
    <property type="term" value="F:nucleic acid binding"/>
    <property type="evidence" value="ECO:0007669"/>
    <property type="project" value="InterPro"/>
</dbReference>
<dbReference type="InterPro" id="IPR039537">
    <property type="entry name" value="Retrotran_Ty1/copia-like"/>
</dbReference>
<dbReference type="Gene3D" id="3.30.420.10">
    <property type="entry name" value="Ribonuclease H-like superfamily/Ribonuclease H"/>
    <property type="match status" value="1"/>
</dbReference>
<keyword evidence="4" id="KW-1185">Reference proteome</keyword>
<proteinExistence type="predicted"/>
<dbReference type="Pfam" id="PF25597">
    <property type="entry name" value="SH3_retrovirus"/>
    <property type="match status" value="1"/>
</dbReference>